<dbReference type="GO" id="GO:0005886">
    <property type="term" value="C:plasma membrane"/>
    <property type="evidence" value="ECO:0007669"/>
    <property type="project" value="TreeGrafter"/>
</dbReference>
<evidence type="ECO:0000256" key="1">
    <source>
        <dbReference type="ARBA" id="ARBA00002434"/>
    </source>
</evidence>
<keyword evidence="14" id="KW-1185">Reference proteome</keyword>
<dbReference type="GO" id="GO:0016301">
    <property type="term" value="F:kinase activity"/>
    <property type="evidence" value="ECO:0007669"/>
    <property type="project" value="UniProtKB-KW"/>
</dbReference>
<dbReference type="PANTHER" id="PTHR30181:SF2">
    <property type="entry name" value="PTS SYSTEM MANNITOL-SPECIFIC EIICBA COMPONENT"/>
    <property type="match status" value="1"/>
</dbReference>
<reference evidence="13 14" key="1">
    <citation type="submission" date="2018-03" db="EMBL/GenBank/DDBJ databases">
        <title>Genomic Encyclopedia of Type Strains, Phase III (KMG-III): the genomes of soil and plant-associated and newly described type strains.</title>
        <authorList>
            <person name="Whitman W."/>
        </authorList>
    </citation>
    <scope>NUCLEOTIDE SEQUENCE [LARGE SCALE GENOMIC DNA]</scope>
    <source>
        <strain evidence="13 14">CGMCC 1.12484</strain>
    </source>
</reference>
<keyword evidence="4" id="KW-0597">Phosphoprotein</keyword>
<comment type="function">
    <text evidence="1">The phosphoenolpyruvate-dependent sugar phosphotransferase system (sugar PTS), a major carbohydrate active transport system, catalyzes the phosphorylation of incoming sugar substrates concomitantly with their translocation across the cell membrane. The enzyme II CmtAB PTS system is involved in D-mannitol transport.</text>
</comment>
<dbReference type="Proteomes" id="UP000237983">
    <property type="component" value="Unassembled WGS sequence"/>
</dbReference>
<dbReference type="RefSeq" id="WP_181243142.1">
    <property type="nucleotide sequence ID" value="NZ_PVTL01000001.1"/>
</dbReference>
<dbReference type="InterPro" id="IPR050893">
    <property type="entry name" value="Sugar_PTS"/>
</dbReference>
<evidence type="ECO:0000256" key="10">
    <source>
        <dbReference type="ARBA" id="ARBA00030956"/>
    </source>
</evidence>
<dbReference type="GO" id="GO:0090563">
    <property type="term" value="F:protein-phosphocysteine-sugar phosphotransferase activity"/>
    <property type="evidence" value="ECO:0007669"/>
    <property type="project" value="TreeGrafter"/>
</dbReference>
<keyword evidence="7" id="KW-0598">Phosphotransferase system</keyword>
<keyword evidence="8" id="KW-0418">Kinase</keyword>
<evidence type="ECO:0000256" key="9">
    <source>
        <dbReference type="ARBA" id="ARBA00029908"/>
    </source>
</evidence>
<evidence type="ECO:0000313" key="14">
    <source>
        <dbReference type="Proteomes" id="UP000237983"/>
    </source>
</evidence>
<evidence type="ECO:0000256" key="7">
    <source>
        <dbReference type="ARBA" id="ARBA00022683"/>
    </source>
</evidence>
<dbReference type="SUPFAM" id="SSF55804">
    <property type="entry name" value="Phoshotransferase/anion transport protein"/>
    <property type="match status" value="1"/>
</dbReference>
<protein>
    <recommendedName>
        <fullName evidence="2">Mannitol-specific phosphotransferase enzyme IIA component</fullName>
    </recommendedName>
    <alternativeName>
        <fullName evidence="10">EIIA</fullName>
    </alternativeName>
    <alternativeName>
        <fullName evidence="11">EIII</fullName>
    </alternativeName>
    <alternativeName>
        <fullName evidence="9">PTS system mannitol-specific EIIA component</fullName>
    </alternativeName>
</protein>
<accession>A0A2T0VJM4</accession>
<gene>
    <name evidence="13" type="ORF">B0I08_101553</name>
</gene>
<dbReference type="CDD" id="cd00211">
    <property type="entry name" value="PTS_IIA_fru"/>
    <property type="match status" value="1"/>
</dbReference>
<evidence type="ECO:0000256" key="8">
    <source>
        <dbReference type="ARBA" id="ARBA00022777"/>
    </source>
</evidence>
<evidence type="ECO:0000256" key="6">
    <source>
        <dbReference type="ARBA" id="ARBA00022679"/>
    </source>
</evidence>
<proteinExistence type="predicted"/>
<keyword evidence="3" id="KW-0813">Transport</keyword>
<dbReference type="GO" id="GO:0009401">
    <property type="term" value="P:phosphoenolpyruvate-dependent sugar phosphotransferase system"/>
    <property type="evidence" value="ECO:0007669"/>
    <property type="project" value="UniProtKB-KW"/>
</dbReference>
<evidence type="ECO:0000259" key="12">
    <source>
        <dbReference type="PROSITE" id="PS51094"/>
    </source>
</evidence>
<dbReference type="PROSITE" id="PS00372">
    <property type="entry name" value="PTS_EIIA_TYPE_2_HIS"/>
    <property type="match status" value="1"/>
</dbReference>
<comment type="caution">
    <text evidence="13">The sequence shown here is derived from an EMBL/GenBank/DDBJ whole genome shotgun (WGS) entry which is preliminary data.</text>
</comment>
<dbReference type="InterPro" id="IPR016152">
    <property type="entry name" value="PTrfase/Anion_transptr"/>
</dbReference>
<evidence type="ECO:0000256" key="2">
    <source>
        <dbReference type="ARBA" id="ARBA00014783"/>
    </source>
</evidence>
<keyword evidence="5" id="KW-0762">Sugar transport</keyword>
<dbReference type="InterPro" id="IPR002178">
    <property type="entry name" value="PTS_EIIA_type-2_dom"/>
</dbReference>
<evidence type="ECO:0000256" key="4">
    <source>
        <dbReference type="ARBA" id="ARBA00022553"/>
    </source>
</evidence>
<keyword evidence="6" id="KW-0808">Transferase</keyword>
<sequence>MTELSFERLHELLSADSVFLEASATGREDAVRQAGDALVRAGAVDPDYVDAMLEREGSVSTYVGEGIAMPHGTLNAKHQVKSDALVLLRFRDGIDWGGERVTVVLGVAAHGRHYIALISQIASVLLDPGRADALRAAESVDEVYALFG</sequence>
<evidence type="ECO:0000256" key="11">
    <source>
        <dbReference type="ARBA" id="ARBA00030962"/>
    </source>
</evidence>
<dbReference type="Gene3D" id="3.40.930.10">
    <property type="entry name" value="Mannitol-specific EII, Chain A"/>
    <property type="match status" value="1"/>
</dbReference>
<evidence type="ECO:0000256" key="3">
    <source>
        <dbReference type="ARBA" id="ARBA00022448"/>
    </source>
</evidence>
<dbReference type="AlphaFoldDB" id="A0A2T0VJM4"/>
<dbReference type="PROSITE" id="PS51094">
    <property type="entry name" value="PTS_EIIA_TYPE_2"/>
    <property type="match status" value="1"/>
</dbReference>
<dbReference type="PANTHER" id="PTHR30181">
    <property type="entry name" value="MANNITOL PERMEASE IIC COMPONENT"/>
    <property type="match status" value="1"/>
</dbReference>
<evidence type="ECO:0000256" key="5">
    <source>
        <dbReference type="ARBA" id="ARBA00022597"/>
    </source>
</evidence>
<dbReference type="EMBL" id="PVTL01000001">
    <property type="protein sequence ID" value="PRY70417.1"/>
    <property type="molecule type" value="Genomic_DNA"/>
</dbReference>
<evidence type="ECO:0000313" key="13">
    <source>
        <dbReference type="EMBL" id="PRY70417.1"/>
    </source>
</evidence>
<organism evidence="13 14">
    <name type="scientific">Glaciihabitans tibetensis</name>
    <dbReference type="NCBI Taxonomy" id="1266600"/>
    <lineage>
        <taxon>Bacteria</taxon>
        <taxon>Bacillati</taxon>
        <taxon>Actinomycetota</taxon>
        <taxon>Actinomycetes</taxon>
        <taxon>Micrococcales</taxon>
        <taxon>Microbacteriaceae</taxon>
        <taxon>Glaciihabitans</taxon>
    </lineage>
</organism>
<dbReference type="Pfam" id="PF00359">
    <property type="entry name" value="PTS_EIIA_2"/>
    <property type="match status" value="1"/>
</dbReference>
<name>A0A2T0VJM4_9MICO</name>
<feature type="domain" description="PTS EIIA type-2" evidence="12">
    <location>
        <begin position="11"/>
        <end position="148"/>
    </location>
</feature>